<feature type="compositionally biased region" description="Acidic residues" evidence="7">
    <location>
        <begin position="449"/>
        <end position="476"/>
    </location>
</feature>
<feature type="compositionally biased region" description="Acidic residues" evidence="7">
    <location>
        <begin position="521"/>
        <end position="553"/>
    </location>
</feature>
<feature type="compositionally biased region" description="Polar residues" evidence="7">
    <location>
        <begin position="216"/>
        <end position="228"/>
    </location>
</feature>
<dbReference type="EMBL" id="JBHFQA010000013">
    <property type="protein sequence ID" value="KAL2089036.1"/>
    <property type="molecule type" value="Genomic_DNA"/>
</dbReference>
<evidence type="ECO:0000256" key="8">
    <source>
        <dbReference type="SAM" id="Phobius"/>
    </source>
</evidence>
<feature type="transmembrane region" description="Helical" evidence="8">
    <location>
        <begin position="148"/>
        <end position="168"/>
    </location>
</feature>
<feature type="compositionally biased region" description="Basic and acidic residues" evidence="7">
    <location>
        <begin position="582"/>
        <end position="593"/>
    </location>
</feature>
<dbReference type="AlphaFoldDB" id="A0ABD1JQ97"/>
<evidence type="ECO:0000313" key="10">
    <source>
        <dbReference type="EMBL" id="KAL2089036.1"/>
    </source>
</evidence>
<evidence type="ECO:0000259" key="9">
    <source>
        <dbReference type="Pfam" id="PF15361"/>
    </source>
</evidence>
<gene>
    <name evidence="10" type="ORF">ACEWY4_015935</name>
</gene>
<name>A0ABD1JQ97_9TELE</name>
<comment type="similarity">
    <text evidence="2">Belongs to the ric-3 family.</text>
</comment>
<proteinExistence type="inferred from homology"/>
<comment type="subcellular location">
    <subcellularLocation>
        <location evidence="1">Endoplasmic reticulum membrane</location>
    </subcellularLocation>
</comment>
<keyword evidence="6 8" id="KW-0472">Membrane</keyword>
<reference evidence="10 11" key="1">
    <citation type="submission" date="2024-09" db="EMBL/GenBank/DDBJ databases">
        <title>A chromosome-level genome assembly of Gray's grenadier anchovy, Coilia grayii.</title>
        <authorList>
            <person name="Fu Z."/>
        </authorList>
    </citation>
    <scope>NUCLEOTIDE SEQUENCE [LARGE SCALE GENOMIC DNA]</scope>
    <source>
        <strain evidence="10">G4</strain>
        <tissue evidence="10">Muscle</tissue>
    </source>
</reference>
<feature type="transmembrane region" description="Helical" evidence="8">
    <location>
        <begin position="49"/>
        <end position="70"/>
    </location>
</feature>
<dbReference type="InterPro" id="IPR032763">
    <property type="entry name" value="RIC3_N"/>
</dbReference>
<evidence type="ECO:0000256" key="6">
    <source>
        <dbReference type="ARBA" id="ARBA00023136"/>
    </source>
</evidence>
<dbReference type="InterPro" id="IPR026160">
    <property type="entry name" value="Ric3"/>
</dbReference>
<evidence type="ECO:0000313" key="11">
    <source>
        <dbReference type="Proteomes" id="UP001591681"/>
    </source>
</evidence>
<keyword evidence="4" id="KW-0256">Endoplasmic reticulum</keyword>
<feature type="compositionally biased region" description="Acidic residues" evidence="7">
    <location>
        <begin position="308"/>
        <end position="321"/>
    </location>
</feature>
<feature type="compositionally biased region" description="Basic and acidic residues" evidence="7">
    <location>
        <begin position="396"/>
        <end position="409"/>
    </location>
</feature>
<feature type="compositionally biased region" description="Acidic residues" evidence="7">
    <location>
        <begin position="328"/>
        <end position="370"/>
    </location>
</feature>
<comment type="caution">
    <text evidence="10">The sequence shown here is derived from an EMBL/GenBank/DDBJ whole genome shotgun (WGS) entry which is preliminary data.</text>
</comment>
<evidence type="ECO:0000256" key="4">
    <source>
        <dbReference type="ARBA" id="ARBA00022824"/>
    </source>
</evidence>
<sequence length="593" mass="67851">MSITTFQKVTLVTCIVLCISLFLPKMVLREVKKEMMPKAGKGIIHTTSQMCPVISLLFPSSALISALGSFHHMVTSQHLRQSPSRNTTLLLLAVGPGHYPTGMPRKHRPEGLEPWEAEAVYPDTLSSEAIARAKAKAPLWGSKKSNHFGQVVPIYGVGILFYILHIFFKLTRKDKKTKKCPSSNSGLPQNISEEELARLEDRLTHAEMMINRVLSPQSSRVDSGRSQCSSRKRESSLLRRLRKFRRSLQEEQRDGMTPEMEAEEVPYTIDWEGYSEETFPQYDEPCGPRKYETIIVQAPDPDKPSAEELAEQMEKEDEEAERELGVIAEEDEEEMEEDAEETEESRDEDGDDDDVDDDEDEEEEVETEDDLMMKSQEEEEEEEEEDVGEETPCLRQPERAEERSRKMGLREFLSLTPADPSARRRRHITFSDHDDIFTYPREGTIYEKEEADEDGGEEDYDDDHEDDDEDEEEEEQEHQGAIRARSVDVDPLMEAESLRFSMDHSSDPEEEAEPEHAKWQEEEDDDGDDDDGDDSDDDYDDEGEEDDGQEVGLEEFLSTYCPGINARLSQATVDPPPTSTELRMRNKSRDKNV</sequence>
<accession>A0ABD1JQ97</accession>
<feature type="transmembrane region" description="Helical" evidence="8">
    <location>
        <begin position="6"/>
        <end position="28"/>
    </location>
</feature>
<evidence type="ECO:0000256" key="7">
    <source>
        <dbReference type="SAM" id="MobiDB-lite"/>
    </source>
</evidence>
<feature type="compositionally biased region" description="Acidic residues" evidence="7">
    <location>
        <begin position="377"/>
        <end position="389"/>
    </location>
</feature>
<dbReference type="GO" id="GO:0005789">
    <property type="term" value="C:endoplasmic reticulum membrane"/>
    <property type="evidence" value="ECO:0007669"/>
    <property type="project" value="UniProtKB-SubCell"/>
</dbReference>
<keyword evidence="5 8" id="KW-1133">Transmembrane helix</keyword>
<dbReference type="Proteomes" id="UP001591681">
    <property type="component" value="Unassembled WGS sequence"/>
</dbReference>
<evidence type="ECO:0000256" key="5">
    <source>
        <dbReference type="ARBA" id="ARBA00022989"/>
    </source>
</evidence>
<dbReference type="PANTHER" id="PTHR21723:SF3">
    <property type="entry name" value="PROTEIN RIC-3"/>
    <property type="match status" value="1"/>
</dbReference>
<evidence type="ECO:0000256" key="2">
    <source>
        <dbReference type="ARBA" id="ARBA00008538"/>
    </source>
</evidence>
<feature type="region of interest" description="Disordered" evidence="7">
    <location>
        <begin position="297"/>
        <end position="593"/>
    </location>
</feature>
<organism evidence="10 11">
    <name type="scientific">Coilia grayii</name>
    <name type="common">Gray's grenadier anchovy</name>
    <dbReference type="NCBI Taxonomy" id="363190"/>
    <lineage>
        <taxon>Eukaryota</taxon>
        <taxon>Metazoa</taxon>
        <taxon>Chordata</taxon>
        <taxon>Craniata</taxon>
        <taxon>Vertebrata</taxon>
        <taxon>Euteleostomi</taxon>
        <taxon>Actinopterygii</taxon>
        <taxon>Neopterygii</taxon>
        <taxon>Teleostei</taxon>
        <taxon>Clupei</taxon>
        <taxon>Clupeiformes</taxon>
        <taxon>Clupeoidei</taxon>
        <taxon>Engraulidae</taxon>
        <taxon>Coilinae</taxon>
        <taxon>Coilia</taxon>
    </lineage>
</organism>
<feature type="domain" description="Resistance to inhibitors of cholinesterase protein 3 N-terminal" evidence="9">
    <location>
        <begin position="15"/>
        <end position="215"/>
    </location>
</feature>
<dbReference type="PANTHER" id="PTHR21723">
    <property type="entry name" value="RESISTANCE TO INHIBITORS OF CHOLINESTERASE PROTEIN 3 RIC3"/>
    <property type="match status" value="1"/>
</dbReference>
<keyword evidence="3 8" id="KW-0812">Transmembrane</keyword>
<keyword evidence="11" id="KW-1185">Reference proteome</keyword>
<evidence type="ECO:0000256" key="3">
    <source>
        <dbReference type="ARBA" id="ARBA00022692"/>
    </source>
</evidence>
<feature type="region of interest" description="Disordered" evidence="7">
    <location>
        <begin position="216"/>
        <end position="236"/>
    </location>
</feature>
<protein>
    <recommendedName>
        <fullName evidence="9">Resistance to inhibitors of cholinesterase protein 3 N-terminal domain-containing protein</fullName>
    </recommendedName>
</protein>
<feature type="compositionally biased region" description="Basic and acidic residues" evidence="7">
    <location>
        <begin position="477"/>
        <end position="488"/>
    </location>
</feature>
<dbReference type="Pfam" id="PF15361">
    <property type="entry name" value="RIC3"/>
    <property type="match status" value="1"/>
</dbReference>
<evidence type="ECO:0000256" key="1">
    <source>
        <dbReference type="ARBA" id="ARBA00004586"/>
    </source>
</evidence>